<reference evidence="1" key="1">
    <citation type="journal article" date="2015" name="Nature">
        <title>Complex archaea that bridge the gap between prokaryotes and eukaryotes.</title>
        <authorList>
            <person name="Spang A."/>
            <person name="Saw J.H."/>
            <person name="Jorgensen S.L."/>
            <person name="Zaremba-Niedzwiedzka K."/>
            <person name="Martijn J."/>
            <person name="Lind A.E."/>
            <person name="van Eijk R."/>
            <person name="Schleper C."/>
            <person name="Guy L."/>
            <person name="Ettema T.J."/>
        </authorList>
    </citation>
    <scope>NUCLEOTIDE SEQUENCE</scope>
</reference>
<name>A0A0F9BAE1_9ZZZZ</name>
<gene>
    <name evidence="1" type="ORF">LCGC14_2473320</name>
</gene>
<dbReference type="AlphaFoldDB" id="A0A0F9BAE1"/>
<sequence length="35" mass="4077">MKVSELIVELQNCDQEAEISWEVRSRDLDLLIGED</sequence>
<accession>A0A0F9BAE1</accession>
<proteinExistence type="predicted"/>
<evidence type="ECO:0000313" key="1">
    <source>
        <dbReference type="EMBL" id="KKL18655.1"/>
    </source>
</evidence>
<dbReference type="EMBL" id="LAZR01038785">
    <property type="protein sequence ID" value="KKL18655.1"/>
    <property type="molecule type" value="Genomic_DNA"/>
</dbReference>
<comment type="caution">
    <text evidence="1">The sequence shown here is derived from an EMBL/GenBank/DDBJ whole genome shotgun (WGS) entry which is preliminary data.</text>
</comment>
<feature type="non-terminal residue" evidence="1">
    <location>
        <position position="35"/>
    </location>
</feature>
<organism evidence="1">
    <name type="scientific">marine sediment metagenome</name>
    <dbReference type="NCBI Taxonomy" id="412755"/>
    <lineage>
        <taxon>unclassified sequences</taxon>
        <taxon>metagenomes</taxon>
        <taxon>ecological metagenomes</taxon>
    </lineage>
</organism>
<protein>
    <submittedName>
        <fullName evidence="1">Uncharacterized protein</fullName>
    </submittedName>
</protein>